<name>A0A917ERZ8_9MICC</name>
<evidence type="ECO:0000256" key="1">
    <source>
        <dbReference type="SAM" id="MobiDB-lite"/>
    </source>
</evidence>
<dbReference type="Gene3D" id="3.30.420.10">
    <property type="entry name" value="Ribonuclease H-like superfamily/Ribonuclease H"/>
    <property type="match status" value="1"/>
</dbReference>
<comment type="caution">
    <text evidence="3">The sequence shown here is derived from an EMBL/GenBank/DDBJ whole genome shotgun (WGS) entry which is preliminary data.</text>
</comment>
<dbReference type="SUPFAM" id="SSF53098">
    <property type="entry name" value="Ribonuclease H-like"/>
    <property type="match status" value="1"/>
</dbReference>
<evidence type="ECO:0000259" key="2">
    <source>
        <dbReference type="PROSITE" id="PS50994"/>
    </source>
</evidence>
<dbReference type="EMBL" id="BMIS01000018">
    <property type="protein sequence ID" value="GGE78169.1"/>
    <property type="molecule type" value="Genomic_DNA"/>
</dbReference>
<dbReference type="Proteomes" id="UP000633136">
    <property type="component" value="Unassembled WGS sequence"/>
</dbReference>
<gene>
    <name evidence="3" type="ORF">GCM10011401_26790</name>
</gene>
<dbReference type="InterPro" id="IPR012337">
    <property type="entry name" value="RNaseH-like_sf"/>
</dbReference>
<feature type="domain" description="Integrase catalytic" evidence="2">
    <location>
        <begin position="152"/>
        <end position="334"/>
    </location>
</feature>
<dbReference type="Pfam" id="PF13565">
    <property type="entry name" value="HTH_32"/>
    <property type="match status" value="1"/>
</dbReference>
<dbReference type="Pfam" id="PF13683">
    <property type="entry name" value="rve_3"/>
    <property type="match status" value="1"/>
</dbReference>
<protein>
    <submittedName>
        <fullName evidence="3">IS481 family transposase</fullName>
    </submittedName>
</protein>
<reference evidence="3" key="2">
    <citation type="submission" date="2020-09" db="EMBL/GenBank/DDBJ databases">
        <authorList>
            <person name="Sun Q."/>
            <person name="Zhou Y."/>
        </authorList>
    </citation>
    <scope>NUCLEOTIDE SEQUENCE</scope>
    <source>
        <strain evidence="3">CGMCC 1.15388</strain>
    </source>
</reference>
<organism evidence="3 4">
    <name type="scientific">Nesterenkonia cremea</name>
    <dbReference type="NCBI Taxonomy" id="1882340"/>
    <lineage>
        <taxon>Bacteria</taxon>
        <taxon>Bacillati</taxon>
        <taxon>Actinomycetota</taxon>
        <taxon>Actinomycetes</taxon>
        <taxon>Micrococcales</taxon>
        <taxon>Micrococcaceae</taxon>
        <taxon>Nesterenkonia</taxon>
    </lineage>
</organism>
<dbReference type="SUPFAM" id="SSF46689">
    <property type="entry name" value="Homeodomain-like"/>
    <property type="match status" value="1"/>
</dbReference>
<accession>A0A917ERZ8</accession>
<evidence type="ECO:0000313" key="4">
    <source>
        <dbReference type="Proteomes" id="UP000633136"/>
    </source>
</evidence>
<dbReference type="InterPro" id="IPR001584">
    <property type="entry name" value="Integrase_cat-core"/>
</dbReference>
<dbReference type="AlphaFoldDB" id="A0A917ERZ8"/>
<dbReference type="InterPro" id="IPR009057">
    <property type="entry name" value="Homeodomain-like_sf"/>
</dbReference>
<feature type="region of interest" description="Disordered" evidence="1">
    <location>
        <begin position="316"/>
        <end position="341"/>
    </location>
</feature>
<proteinExistence type="predicted"/>
<dbReference type="GO" id="GO:0015074">
    <property type="term" value="P:DNA integration"/>
    <property type="evidence" value="ECO:0007669"/>
    <property type="project" value="InterPro"/>
</dbReference>
<evidence type="ECO:0000313" key="3">
    <source>
        <dbReference type="EMBL" id="GGE78169.1"/>
    </source>
</evidence>
<reference evidence="3" key="1">
    <citation type="journal article" date="2014" name="Int. J. Syst. Evol. Microbiol.">
        <title>Complete genome sequence of Corynebacterium casei LMG S-19264T (=DSM 44701T), isolated from a smear-ripened cheese.</title>
        <authorList>
            <consortium name="US DOE Joint Genome Institute (JGI-PGF)"/>
            <person name="Walter F."/>
            <person name="Albersmeier A."/>
            <person name="Kalinowski J."/>
            <person name="Ruckert C."/>
        </authorList>
    </citation>
    <scope>NUCLEOTIDE SEQUENCE</scope>
    <source>
        <strain evidence="3">CGMCC 1.15388</strain>
    </source>
</reference>
<dbReference type="InterPro" id="IPR036397">
    <property type="entry name" value="RNaseH_sf"/>
</dbReference>
<dbReference type="NCBIfam" id="NF033577">
    <property type="entry name" value="transpos_IS481"/>
    <property type="match status" value="1"/>
</dbReference>
<sequence>MSHDNAPLTPEGRLRLIGRIQNGRPLAHVAAEAGVSRACLSKWHQRYQHHGEDGLHDRSSRPQASPDATPDWVVELIETWRREYKWAASRIAVELGSEHGFSIHPRTVGRWFKRLGINRRRHLDPGGESARQPGTITATAPGAMVHLDVKKAGRIPDGGGWFAHGRDSEAARAADRAKSAAKKQGHNSSGYTYLYSAVDGYTRIAYTEVMPDEKAATAVEFLTKARAFFAAAGITRLGRVVTDNGVNFAAGDFTRAVNNLGGIHQRIRPYTPQHNGKVERYQRILADECLYARTYDSERAREEAMKVWVQHYNHHRPHSAAGGQAPASLVPSSRGASPTSCPPTGFDHRGDDLFGDVCPQLGLADLISVLGGDHHCVDTDRAFTLVADDDLSFAVRAQVFEGPGLAGLSQPCRKPVG</sequence>
<feature type="compositionally biased region" description="Polar residues" evidence="1">
    <location>
        <begin position="330"/>
        <end position="339"/>
    </location>
</feature>
<dbReference type="PANTHER" id="PTHR35004">
    <property type="entry name" value="TRANSPOSASE RV3428C-RELATED"/>
    <property type="match status" value="1"/>
</dbReference>
<dbReference type="PANTHER" id="PTHR35004:SF6">
    <property type="entry name" value="TRANSPOSASE"/>
    <property type="match status" value="1"/>
</dbReference>
<keyword evidence="4" id="KW-1185">Reference proteome</keyword>
<dbReference type="GO" id="GO:0003676">
    <property type="term" value="F:nucleic acid binding"/>
    <property type="evidence" value="ECO:0007669"/>
    <property type="project" value="InterPro"/>
</dbReference>
<dbReference type="InterPro" id="IPR047656">
    <property type="entry name" value="IS481-like_transpos"/>
</dbReference>
<dbReference type="PROSITE" id="PS50994">
    <property type="entry name" value="INTEGRASE"/>
    <property type="match status" value="1"/>
</dbReference>